<gene>
    <name evidence="1" type="ORF">TNCT_584421</name>
</gene>
<proteinExistence type="predicted"/>
<accession>A0A8X6LRZ8</accession>
<dbReference type="AlphaFoldDB" id="A0A8X6LRZ8"/>
<comment type="caution">
    <text evidence="1">The sequence shown here is derived from an EMBL/GenBank/DDBJ whole genome shotgun (WGS) entry which is preliminary data.</text>
</comment>
<protein>
    <submittedName>
        <fullName evidence="1">Uncharacterized protein</fullName>
    </submittedName>
</protein>
<dbReference type="Proteomes" id="UP000887116">
    <property type="component" value="Unassembled WGS sequence"/>
</dbReference>
<evidence type="ECO:0000313" key="2">
    <source>
        <dbReference type="Proteomes" id="UP000887116"/>
    </source>
</evidence>
<keyword evidence="2" id="KW-1185">Reference proteome</keyword>
<organism evidence="1 2">
    <name type="scientific">Trichonephila clavata</name>
    <name type="common">Joro spider</name>
    <name type="synonym">Nephila clavata</name>
    <dbReference type="NCBI Taxonomy" id="2740835"/>
    <lineage>
        <taxon>Eukaryota</taxon>
        <taxon>Metazoa</taxon>
        <taxon>Ecdysozoa</taxon>
        <taxon>Arthropoda</taxon>
        <taxon>Chelicerata</taxon>
        <taxon>Arachnida</taxon>
        <taxon>Araneae</taxon>
        <taxon>Araneomorphae</taxon>
        <taxon>Entelegynae</taxon>
        <taxon>Araneoidea</taxon>
        <taxon>Nephilidae</taxon>
        <taxon>Trichonephila</taxon>
    </lineage>
</organism>
<reference evidence="1" key="1">
    <citation type="submission" date="2020-07" db="EMBL/GenBank/DDBJ databases">
        <title>Multicomponent nature underlies the extraordinary mechanical properties of spider dragline silk.</title>
        <authorList>
            <person name="Kono N."/>
            <person name="Nakamura H."/>
            <person name="Mori M."/>
            <person name="Yoshida Y."/>
            <person name="Ohtoshi R."/>
            <person name="Malay A.D."/>
            <person name="Moran D.A.P."/>
            <person name="Tomita M."/>
            <person name="Numata K."/>
            <person name="Arakawa K."/>
        </authorList>
    </citation>
    <scope>NUCLEOTIDE SEQUENCE</scope>
</reference>
<sequence length="137" mass="15891">MCPRQIRIEFHSLLDRRHETWNRIPRFLNYNLQANGFETSNELVNPLRRNHSPISNSGLITITGSGPASASNYRGVMSRGTLSKFSGQVTSERVSVLHILWDLRCEARRVIDYVIGEPLKRSRRTAFRSLNRKRQRV</sequence>
<dbReference type="EMBL" id="BMAO01037541">
    <property type="protein sequence ID" value="GFR18477.1"/>
    <property type="molecule type" value="Genomic_DNA"/>
</dbReference>
<evidence type="ECO:0000313" key="1">
    <source>
        <dbReference type="EMBL" id="GFR18477.1"/>
    </source>
</evidence>
<name>A0A8X6LRZ8_TRICU</name>